<evidence type="ECO:0000256" key="1">
    <source>
        <dbReference type="SAM" id="Phobius"/>
    </source>
</evidence>
<reference evidence="2 4" key="1">
    <citation type="journal article" date="2013" name="PLoS ONE">
        <title>Sequence Divergence and Conservation in Genomes ofHelicobacter cetorum Strains from a Dolphin and a Whale.</title>
        <authorList>
            <person name="Kersulyte D."/>
            <person name="Rossi M."/>
            <person name="Berg D.E."/>
        </authorList>
    </citation>
    <scope>NUCLEOTIDE SEQUENCE [LARGE SCALE GENOMIC DNA]</scope>
    <source>
        <strain evidence="2 4">MIT 99-5656</strain>
    </source>
</reference>
<name>I0EQJ4_HELCM</name>
<evidence type="ECO:0000313" key="4">
    <source>
        <dbReference type="Proteomes" id="UP000005013"/>
    </source>
</evidence>
<organism evidence="2 4">
    <name type="scientific">Helicobacter cetorum (strain ATCC BAA-540 / CCUG 52418 / MIT 99-5656)</name>
    <dbReference type="NCBI Taxonomy" id="1163745"/>
    <lineage>
        <taxon>Bacteria</taxon>
        <taxon>Pseudomonadati</taxon>
        <taxon>Campylobacterota</taxon>
        <taxon>Epsilonproteobacteria</taxon>
        <taxon>Campylobacterales</taxon>
        <taxon>Helicobacteraceae</taxon>
        <taxon>Helicobacter</taxon>
    </lineage>
</organism>
<gene>
    <name evidence="2" type="ordered locus">HCD_00905</name>
    <name evidence="3" type="ordered locus">HCD_05045</name>
</gene>
<keyword evidence="1" id="KW-1133">Transmembrane helix</keyword>
<dbReference type="KEGG" id="hcm:HCD_00905"/>
<dbReference type="HOGENOM" id="CLU_2287615_0_0_7"/>
<keyword evidence="1" id="KW-0812">Transmembrane</keyword>
<dbReference type="EMBL" id="CP003481">
    <property type="protein sequence ID" value="AFI05213.1"/>
    <property type="molecule type" value="Genomic_DNA"/>
</dbReference>
<evidence type="ECO:0000313" key="2">
    <source>
        <dbReference type="EMBL" id="AFI05213.1"/>
    </source>
</evidence>
<dbReference type="RefSeq" id="WP_014658741.1">
    <property type="nucleotide sequence ID" value="NC_017735.1"/>
</dbReference>
<dbReference type="KEGG" id="hcm:HCD_05045"/>
<keyword evidence="4" id="KW-1185">Reference proteome</keyword>
<accession>I0EQJ4</accession>
<dbReference type="Proteomes" id="UP000005013">
    <property type="component" value="Chromosome"/>
</dbReference>
<sequence>MAIYLNAFKFLAPYIVALVLFFMVLHLKTHNAILKEKLSQTNATIKLQNDSIEKLKQSRQEYLKTKQKTIIKIQDKYIKIPINNSTCEKELKSFKDILGAF</sequence>
<dbReference type="AlphaFoldDB" id="I0EQJ4"/>
<dbReference type="EMBL" id="CP003481">
    <property type="protein sequence ID" value="AFI06011.1"/>
    <property type="molecule type" value="Genomic_DNA"/>
</dbReference>
<dbReference type="STRING" id="1163745.HCD_00905"/>
<keyword evidence="1" id="KW-0472">Membrane</keyword>
<proteinExistence type="predicted"/>
<evidence type="ECO:0000313" key="3">
    <source>
        <dbReference type="EMBL" id="AFI06011.1"/>
    </source>
</evidence>
<dbReference type="PATRIC" id="fig|1163745.3.peg.1065"/>
<protein>
    <submittedName>
        <fullName evidence="2">Uncharacterized protein</fullName>
    </submittedName>
</protein>
<feature type="transmembrane region" description="Helical" evidence="1">
    <location>
        <begin position="6"/>
        <end position="27"/>
    </location>
</feature>